<comment type="caution">
    <text evidence="2">The sequence shown here is derived from an EMBL/GenBank/DDBJ whole genome shotgun (WGS) entry which is preliminary data.</text>
</comment>
<sequence>MNELNSSAIALARRAHVEALLAAYPDVTPTEHTLLVNWFRKEASSLDIGMVASNPDIARGYRLFRQQHVDRFTLADLGKGLAFASAMIVLCGLMLFRAF</sequence>
<proteinExistence type="predicted"/>
<evidence type="ECO:0000256" key="1">
    <source>
        <dbReference type="SAM" id="Phobius"/>
    </source>
</evidence>
<reference evidence="2 3" key="1">
    <citation type="submission" date="2020-04" db="EMBL/GenBank/DDBJ databases">
        <title>Novosphingobium sp. TW-4 isolated from soil.</title>
        <authorList>
            <person name="Dahal R.H."/>
            <person name="Chaudhary D.K."/>
        </authorList>
    </citation>
    <scope>NUCLEOTIDE SEQUENCE [LARGE SCALE GENOMIC DNA]</scope>
    <source>
        <strain evidence="2 3">TW-4</strain>
    </source>
</reference>
<dbReference type="EMBL" id="JABBGM010000009">
    <property type="protein sequence ID" value="NML95344.1"/>
    <property type="molecule type" value="Genomic_DNA"/>
</dbReference>
<keyword evidence="1" id="KW-0472">Membrane</keyword>
<protein>
    <submittedName>
        <fullName evidence="2">Uncharacterized protein</fullName>
    </submittedName>
</protein>
<keyword evidence="1" id="KW-1133">Transmembrane helix</keyword>
<gene>
    <name evidence="2" type="ORF">HHL27_16840</name>
</gene>
<evidence type="ECO:0000313" key="3">
    <source>
        <dbReference type="Proteomes" id="UP000583556"/>
    </source>
</evidence>
<dbReference type="AlphaFoldDB" id="A0A7Y0BRR1"/>
<feature type="transmembrane region" description="Helical" evidence="1">
    <location>
        <begin position="77"/>
        <end position="96"/>
    </location>
</feature>
<dbReference type="RefSeq" id="WP_169494552.1">
    <property type="nucleotide sequence ID" value="NZ_AP029021.1"/>
</dbReference>
<keyword evidence="3" id="KW-1185">Reference proteome</keyword>
<accession>A0A7Y0BRR1</accession>
<organism evidence="2 3">
    <name type="scientific">Novosphingobium olei</name>
    <dbReference type="NCBI Taxonomy" id="2728851"/>
    <lineage>
        <taxon>Bacteria</taxon>
        <taxon>Pseudomonadati</taxon>
        <taxon>Pseudomonadota</taxon>
        <taxon>Alphaproteobacteria</taxon>
        <taxon>Sphingomonadales</taxon>
        <taxon>Sphingomonadaceae</taxon>
        <taxon>Novosphingobium</taxon>
    </lineage>
</organism>
<keyword evidence="1" id="KW-0812">Transmembrane</keyword>
<dbReference type="Proteomes" id="UP000583556">
    <property type="component" value="Unassembled WGS sequence"/>
</dbReference>
<evidence type="ECO:0000313" key="2">
    <source>
        <dbReference type="EMBL" id="NML95344.1"/>
    </source>
</evidence>
<name>A0A7Y0BRR1_9SPHN</name>